<proteinExistence type="predicted"/>
<accession>A0A2S7RYS1</accession>
<gene>
    <name evidence="1" type="ORF">CUS89_01875</name>
</gene>
<protein>
    <submittedName>
        <fullName evidence="1">Uncharacterized protein</fullName>
    </submittedName>
</protein>
<name>A0A2S7RYS1_ENTMU</name>
<evidence type="ECO:0000313" key="2">
    <source>
        <dbReference type="Proteomes" id="UP000237934"/>
    </source>
</evidence>
<organism evidence="1 2">
    <name type="scientific">Enterococcus mundtii</name>
    <dbReference type="NCBI Taxonomy" id="53346"/>
    <lineage>
        <taxon>Bacteria</taxon>
        <taxon>Bacillati</taxon>
        <taxon>Bacillota</taxon>
        <taxon>Bacilli</taxon>
        <taxon>Lactobacillales</taxon>
        <taxon>Enterococcaceae</taxon>
        <taxon>Enterococcus</taxon>
    </lineage>
</organism>
<comment type="caution">
    <text evidence="1">The sequence shown here is derived from an EMBL/GenBank/DDBJ whole genome shotgun (WGS) entry which is preliminary data.</text>
</comment>
<sequence>MLAMIFSYFLLKNISSRSIEVLDELDNRFISYSDILENKKVDKIVDTRTQSSKKNFPSPD</sequence>
<dbReference type="AlphaFoldDB" id="A0A2S7RYS1"/>
<dbReference type="Proteomes" id="UP000237934">
    <property type="component" value="Unassembled WGS sequence"/>
</dbReference>
<evidence type="ECO:0000313" key="1">
    <source>
        <dbReference type="EMBL" id="PQF25302.1"/>
    </source>
</evidence>
<dbReference type="EMBL" id="PUAP01000006">
    <property type="protein sequence ID" value="PQF25302.1"/>
    <property type="molecule type" value="Genomic_DNA"/>
</dbReference>
<reference evidence="1 2" key="1">
    <citation type="journal article" date="2018" name="Pathog. Dis.">
        <title>Whole-genome sequencing based characterization of antimicrobial resistance in Enterococcus.</title>
        <authorList>
            <person name="Tyson G."/>
        </authorList>
    </citation>
    <scope>NUCLEOTIDE SEQUENCE [LARGE SCALE GENOMIC DNA]</scope>
    <source>
        <strain evidence="1 2">CVM N55263</strain>
    </source>
</reference>